<comment type="caution">
    <text evidence="2">The sequence shown here is derived from an EMBL/GenBank/DDBJ whole genome shotgun (WGS) entry which is preliminary data.</text>
</comment>
<dbReference type="RefSeq" id="WP_301726617.1">
    <property type="nucleotide sequence ID" value="NZ_JAUJWW010000005.1"/>
</dbReference>
<keyword evidence="3" id="KW-1185">Reference proteome</keyword>
<evidence type="ECO:0000313" key="3">
    <source>
        <dbReference type="Proteomes" id="UP001172054"/>
    </source>
</evidence>
<evidence type="ECO:0000313" key="2">
    <source>
        <dbReference type="EMBL" id="MDN7228109.1"/>
    </source>
</evidence>
<evidence type="ECO:0000256" key="1">
    <source>
        <dbReference type="SAM" id="MobiDB-lite"/>
    </source>
</evidence>
<proteinExistence type="predicted"/>
<dbReference type="Proteomes" id="UP001172054">
    <property type="component" value="Unassembled WGS sequence"/>
</dbReference>
<reference evidence="2 3" key="1">
    <citation type="submission" date="2023-06" db="EMBL/GenBank/DDBJ databases">
        <title>Novel species in genus Planococcus.</title>
        <authorList>
            <person name="Ning S."/>
        </authorList>
    </citation>
    <scope>NUCLEOTIDE SEQUENCE [LARGE SCALE GENOMIC DNA]</scope>
    <source>
        <strain evidence="2 3">N064</strain>
    </source>
</reference>
<organism evidence="2 3">
    <name type="scientific">Planococcus liqunii</name>
    <dbReference type="NCBI Taxonomy" id="3058394"/>
    <lineage>
        <taxon>Bacteria</taxon>
        <taxon>Bacillati</taxon>
        <taxon>Bacillota</taxon>
        <taxon>Bacilli</taxon>
        <taxon>Bacillales</taxon>
        <taxon>Caryophanaceae</taxon>
        <taxon>Planococcus</taxon>
    </lineage>
</organism>
<name>A0ABT8MT85_9BACL</name>
<feature type="compositionally biased region" description="Basic and acidic residues" evidence="1">
    <location>
        <begin position="98"/>
        <end position="113"/>
    </location>
</feature>
<sequence length="186" mass="21352">MKSKKRMPTKGILFFRVSRNIPFSKPFRSKWTLSAGTASAASFAALRPGASARAVPAGVATFRYIRVTLFIKFSFYQKEWMSRHAIYSQFTVDMEQTSGEKRTAPAQARRKDLTSQASANVLPAGQRKRRDSRDPATQEMIGLGARGKRSWVAEFRRYSKQNFFYIFFNKLKKRMPTKGILFLLFL</sequence>
<gene>
    <name evidence="2" type="ORF">QWY15_12445</name>
</gene>
<accession>A0ABT8MT85</accession>
<dbReference type="EMBL" id="JAUJWW010000005">
    <property type="protein sequence ID" value="MDN7228109.1"/>
    <property type="molecule type" value="Genomic_DNA"/>
</dbReference>
<feature type="region of interest" description="Disordered" evidence="1">
    <location>
        <begin position="98"/>
        <end position="139"/>
    </location>
</feature>
<protein>
    <submittedName>
        <fullName evidence="2">Uncharacterized protein</fullName>
    </submittedName>
</protein>